<gene>
    <name evidence="1" type="ORF">QLQ22_03850</name>
</gene>
<accession>A0ACD4RDD4</accession>
<evidence type="ECO:0000313" key="2">
    <source>
        <dbReference type="Proteomes" id="UP001226091"/>
    </source>
</evidence>
<proteinExistence type="predicted"/>
<protein>
    <submittedName>
        <fullName evidence="1">Ferritin-like domain-containing protein</fullName>
    </submittedName>
</protein>
<dbReference type="EMBL" id="CP126116">
    <property type="protein sequence ID" value="WHZ58489.1"/>
    <property type="molecule type" value="Genomic_DNA"/>
</dbReference>
<keyword evidence="2" id="KW-1185">Reference proteome</keyword>
<reference evidence="2" key="1">
    <citation type="journal article" date="2025" name="Aquaculture">
        <title>Assessment of the bioflocculant production and safety properties of Metabacillus hrfriensis sp. nov. based on phenotypic and whole-genome sequencing analysis.</title>
        <authorList>
            <person name="Zhang R."/>
            <person name="Zhao Z."/>
            <person name="Luo L."/>
            <person name="Wang S."/>
            <person name="Guo K."/>
            <person name="Xu W."/>
        </authorList>
    </citation>
    <scope>NUCLEOTIDE SEQUENCE [LARGE SCALE GENOMIC DNA]</scope>
    <source>
        <strain evidence="2">CT-WN-B3</strain>
    </source>
</reference>
<dbReference type="Proteomes" id="UP001226091">
    <property type="component" value="Chromosome"/>
</dbReference>
<organism evidence="1 2">
    <name type="scientific">Metabacillus hrfriensis</name>
    <dbReference type="NCBI Taxonomy" id="3048891"/>
    <lineage>
        <taxon>Bacteria</taxon>
        <taxon>Bacillati</taxon>
        <taxon>Bacillota</taxon>
        <taxon>Bacilli</taxon>
        <taxon>Bacillales</taxon>
        <taxon>Bacillaceae</taxon>
        <taxon>Metabacillus</taxon>
    </lineage>
</organism>
<name>A0ACD4RDD4_9BACI</name>
<evidence type="ECO:0000313" key="1">
    <source>
        <dbReference type="EMBL" id="WHZ58489.1"/>
    </source>
</evidence>
<sequence>MYSYYRANQAEIDQIAKALAGEYNAIQCYEHMANLAKNEEEKKQIMEIRNDEINHYQTFAAIYQSLSGMQYSPKQTEKCPGDYIGALTAAFKDEQETVDFYLDIAENASSPYIRKQFKRASADEQNHAVWFLYYFMQNK</sequence>